<organism evidence="2 3">
    <name type="scientific">Heliobacterium chlorum</name>
    <dbReference type="NCBI Taxonomy" id="2698"/>
    <lineage>
        <taxon>Bacteria</taxon>
        <taxon>Bacillati</taxon>
        <taxon>Bacillota</taxon>
        <taxon>Clostridia</taxon>
        <taxon>Eubacteriales</taxon>
        <taxon>Heliobacteriaceae</taxon>
        <taxon>Heliobacterium</taxon>
    </lineage>
</organism>
<dbReference type="Gene3D" id="3.40.50.10420">
    <property type="entry name" value="NagB/RpiA/CoA transferase-like"/>
    <property type="match status" value="1"/>
</dbReference>
<evidence type="ECO:0000313" key="3">
    <source>
        <dbReference type="Proteomes" id="UP000617402"/>
    </source>
</evidence>
<dbReference type="Proteomes" id="UP000617402">
    <property type="component" value="Unassembled WGS sequence"/>
</dbReference>
<name>A0ABR7T1A9_HELCL</name>
<sequence length="214" mass="23474">MSQQQILGSIAKALGRPTPSTVTESLKYTLPPRAIDHLDEAGTLEAFRQAFVGINGRFFRVENWNEAVEQIRKIFMELNIRPEEAAAWDVPELAPLWETFPEIYRGGDIGITAGKKIGITWTHGAIAETGTLALLAGPQSHRGTSVLPPVHLSLFSRRELVKSLGEAFDRLGSKDFRALNFITGPSRTSDIEMDLTIGVHGPAVVLVIYVENLG</sequence>
<gene>
    <name evidence="2" type="ORF">H1S01_08660</name>
</gene>
<dbReference type="SUPFAM" id="SSF100950">
    <property type="entry name" value="NagB/RpiA/CoA transferase-like"/>
    <property type="match status" value="1"/>
</dbReference>
<dbReference type="InterPro" id="IPR037171">
    <property type="entry name" value="NagB/RpiA_transferase-like"/>
</dbReference>
<accession>A0ABR7T1A9</accession>
<protein>
    <submittedName>
        <fullName evidence="2">Lactate utilization protein</fullName>
    </submittedName>
</protein>
<dbReference type="PANTHER" id="PTHR43682">
    <property type="entry name" value="LACTATE UTILIZATION PROTEIN C"/>
    <property type="match status" value="1"/>
</dbReference>
<dbReference type="InterPro" id="IPR003741">
    <property type="entry name" value="LUD_dom"/>
</dbReference>
<reference evidence="2 3" key="1">
    <citation type="submission" date="2020-07" db="EMBL/GenBank/DDBJ databases">
        <title>Draft whole-genome sequence of Heliobacterium chlorum DSM 3682, type strain.</title>
        <authorList>
            <person name="Kyndt J.A."/>
            <person name="Meyer T.E."/>
            <person name="Imhoff J.F."/>
        </authorList>
    </citation>
    <scope>NUCLEOTIDE SEQUENCE [LARGE SCALE GENOMIC DNA]</scope>
    <source>
        <strain evidence="2 3">DSM 3682</strain>
    </source>
</reference>
<dbReference type="InterPro" id="IPR024185">
    <property type="entry name" value="FTHF_cligase-like_sf"/>
</dbReference>
<evidence type="ECO:0000313" key="2">
    <source>
        <dbReference type="EMBL" id="MBC9784580.1"/>
    </source>
</evidence>
<dbReference type="Pfam" id="PF02589">
    <property type="entry name" value="LUD_dom"/>
    <property type="match status" value="1"/>
</dbReference>
<proteinExistence type="predicted"/>
<comment type="caution">
    <text evidence="2">The sequence shown here is derived from an EMBL/GenBank/DDBJ whole genome shotgun (WGS) entry which is preliminary data.</text>
</comment>
<feature type="domain" description="LUD" evidence="1">
    <location>
        <begin position="113"/>
        <end position="208"/>
    </location>
</feature>
<keyword evidence="3" id="KW-1185">Reference proteome</keyword>
<evidence type="ECO:0000259" key="1">
    <source>
        <dbReference type="Pfam" id="PF02589"/>
    </source>
</evidence>
<dbReference type="PANTHER" id="PTHR43682:SF1">
    <property type="entry name" value="LACTATE UTILIZATION PROTEIN C"/>
    <property type="match status" value="1"/>
</dbReference>
<dbReference type="EMBL" id="JACVHF010000007">
    <property type="protein sequence ID" value="MBC9784580.1"/>
    <property type="molecule type" value="Genomic_DNA"/>
</dbReference>
<dbReference type="RefSeq" id="WP_188039718.1">
    <property type="nucleotide sequence ID" value="NZ_JACVHF010000007.1"/>
</dbReference>